<dbReference type="EMBL" id="JANAWD010001534">
    <property type="protein sequence ID" value="KAJ3473161.1"/>
    <property type="molecule type" value="Genomic_DNA"/>
</dbReference>
<keyword evidence="1" id="KW-0812">Transmembrane</keyword>
<keyword evidence="1" id="KW-1133">Transmembrane helix</keyword>
<feature type="transmembrane region" description="Helical" evidence="1">
    <location>
        <begin position="144"/>
        <end position="168"/>
    </location>
</feature>
<accession>A0AAD5Y990</accession>
<evidence type="ECO:0000313" key="2">
    <source>
        <dbReference type="EMBL" id="KAJ3473161.1"/>
    </source>
</evidence>
<proteinExistence type="predicted"/>
<feature type="transmembrane region" description="Helical" evidence="1">
    <location>
        <begin position="188"/>
        <end position="207"/>
    </location>
</feature>
<dbReference type="AlphaFoldDB" id="A0AAD5Y990"/>
<feature type="transmembrane region" description="Helical" evidence="1">
    <location>
        <begin position="114"/>
        <end position="132"/>
    </location>
</feature>
<dbReference type="Proteomes" id="UP001212997">
    <property type="component" value="Unassembled WGS sequence"/>
</dbReference>
<sequence>MFTLYETQDVQQALNDMAKAPANLRRAHNTRVGIGGLAVMVSTYNAAVVFNALGKEDGLTLANAFDAGGKVLGLGSSSLFMAQVYRNRLANLAREAGQRAKSEALIASANKLELWAIGTAAIAALVAATKDFRSVFNGSEKGEVAAWSVVSGVTAGTAASLGGLYVLGKLRPEWLVEFAERGIVIARVPFAVARIGSGALGWTLLALEGLYSGARAIHDRVFAEQAVAEWIVRSVWGNQRNSSYLNHTPLAPYKNDVEELRAFYTLFLKPTITTNVQVLNTIGTLTAPGLAELRRITITLPGWRPQISKYKLTQVHGALGRVATYEDPRLVVDQAGVGVITLSNDTLIGETKVEYWPNHFTEPNYSLPESSYL</sequence>
<protein>
    <submittedName>
        <fullName evidence="2">Uncharacterized protein</fullName>
    </submittedName>
</protein>
<name>A0AAD5Y990_9APHY</name>
<feature type="transmembrane region" description="Helical" evidence="1">
    <location>
        <begin position="32"/>
        <end position="53"/>
    </location>
</feature>
<evidence type="ECO:0000313" key="3">
    <source>
        <dbReference type="Proteomes" id="UP001212997"/>
    </source>
</evidence>
<keyword evidence="1" id="KW-0472">Membrane</keyword>
<gene>
    <name evidence="2" type="ORF">NLI96_g13107</name>
</gene>
<evidence type="ECO:0000256" key="1">
    <source>
        <dbReference type="SAM" id="Phobius"/>
    </source>
</evidence>
<organism evidence="2 3">
    <name type="scientific">Meripilus lineatus</name>
    <dbReference type="NCBI Taxonomy" id="2056292"/>
    <lineage>
        <taxon>Eukaryota</taxon>
        <taxon>Fungi</taxon>
        <taxon>Dikarya</taxon>
        <taxon>Basidiomycota</taxon>
        <taxon>Agaricomycotina</taxon>
        <taxon>Agaricomycetes</taxon>
        <taxon>Polyporales</taxon>
        <taxon>Meripilaceae</taxon>
        <taxon>Meripilus</taxon>
    </lineage>
</organism>
<reference evidence="2" key="1">
    <citation type="submission" date="2022-07" db="EMBL/GenBank/DDBJ databases">
        <title>Genome Sequence of Physisporinus lineatus.</title>
        <authorList>
            <person name="Buettner E."/>
        </authorList>
    </citation>
    <scope>NUCLEOTIDE SEQUENCE</scope>
    <source>
        <strain evidence="2">VT162</strain>
    </source>
</reference>
<keyword evidence="3" id="KW-1185">Reference proteome</keyword>
<comment type="caution">
    <text evidence="2">The sequence shown here is derived from an EMBL/GenBank/DDBJ whole genome shotgun (WGS) entry which is preliminary data.</text>
</comment>